<reference evidence="2 4" key="1">
    <citation type="submission" date="2015-10" db="EMBL/GenBank/DDBJ databases">
        <title>The cercosporin biosynthetic gene cluster was horizontally transferred to several fungal lineages and shown to be expanded in Cercospora beticola based on microsynteny with recipient genomes.</title>
        <authorList>
            <person name="De Jonge R."/>
            <person name="Ebert M.K."/>
            <person name="Suttle J.C."/>
            <person name="Jurick Ii W.M."/>
            <person name="Secor G.A."/>
            <person name="Thomma B.P."/>
            <person name="Van De Peer Y."/>
            <person name="Bolton M.D."/>
        </authorList>
    </citation>
    <scope>NUCLEOTIDE SEQUENCE [LARGE SCALE GENOMIC DNA]</scope>
    <source>
        <strain evidence="2 4">09-40</strain>
    </source>
</reference>
<dbReference type="OrthoDB" id="510958at2759"/>
<dbReference type="EMBL" id="CP134187">
    <property type="protein sequence ID" value="WPB01167.1"/>
    <property type="molecule type" value="Genomic_DNA"/>
</dbReference>
<dbReference type="AlphaFoldDB" id="A0A2G5HLT3"/>
<feature type="compositionally biased region" description="Basic and acidic residues" evidence="1">
    <location>
        <begin position="1"/>
        <end position="19"/>
    </location>
</feature>
<evidence type="ECO:0008006" key="6">
    <source>
        <dbReference type="Google" id="ProtNLM"/>
    </source>
</evidence>
<dbReference type="Proteomes" id="UP000230605">
    <property type="component" value="Chromosome 4"/>
</dbReference>
<reference evidence="3 5" key="2">
    <citation type="submission" date="2023-09" db="EMBL/GenBank/DDBJ databases">
        <title>Complete-Gapless Cercospora beticola genome.</title>
        <authorList>
            <person name="Wyatt N.A."/>
            <person name="Spanner R.E."/>
            <person name="Bolton M.D."/>
        </authorList>
    </citation>
    <scope>NUCLEOTIDE SEQUENCE [LARGE SCALE GENOMIC DNA]</scope>
    <source>
        <strain evidence="3">Cb09-40</strain>
    </source>
</reference>
<dbReference type="EMBL" id="LKMD01000105">
    <property type="protein sequence ID" value="PIA93526.1"/>
    <property type="molecule type" value="Genomic_DNA"/>
</dbReference>
<dbReference type="Gene3D" id="6.10.160.20">
    <property type="match status" value="1"/>
</dbReference>
<dbReference type="Proteomes" id="UP001302367">
    <property type="component" value="Chromosome 4"/>
</dbReference>
<proteinExistence type="predicted"/>
<evidence type="ECO:0000256" key="1">
    <source>
        <dbReference type="SAM" id="MobiDB-lite"/>
    </source>
</evidence>
<keyword evidence="5" id="KW-1185">Reference proteome</keyword>
<accession>A0A2G5HLT3</accession>
<name>A0A2G5HLT3_CERBT</name>
<evidence type="ECO:0000313" key="5">
    <source>
        <dbReference type="Proteomes" id="UP001302367"/>
    </source>
</evidence>
<protein>
    <recommendedName>
        <fullName evidence="6">Histone deacetylase complex subunit SAP30 Sin3 binding domain-containing protein</fullName>
    </recommendedName>
</protein>
<evidence type="ECO:0000313" key="2">
    <source>
        <dbReference type="EMBL" id="PIA93526.1"/>
    </source>
</evidence>
<feature type="region of interest" description="Disordered" evidence="1">
    <location>
        <begin position="1"/>
        <end position="45"/>
    </location>
</feature>
<sequence>MPPKSHDARNESSSVRERQIAAAAHARASKKNGQQPHQNGIVKYGDMPKIYDYPDALTQPQQGAGMQWDKAPLNLLDTYRVAHNLSSPAAFTSPYRQALLTNPGIGRQSPTMARKKEKRRVSKEQLALAVRKNFNGAAVNEMDVVAEMVYKVQNKDKAFRMRSAPNAVKKS</sequence>
<organism evidence="2 4">
    <name type="scientific">Cercospora beticola</name>
    <name type="common">Sugarbeet leaf spot fungus</name>
    <dbReference type="NCBI Taxonomy" id="122368"/>
    <lineage>
        <taxon>Eukaryota</taxon>
        <taxon>Fungi</taxon>
        <taxon>Dikarya</taxon>
        <taxon>Ascomycota</taxon>
        <taxon>Pezizomycotina</taxon>
        <taxon>Dothideomycetes</taxon>
        <taxon>Dothideomycetidae</taxon>
        <taxon>Mycosphaerellales</taxon>
        <taxon>Mycosphaerellaceae</taxon>
        <taxon>Cercospora</taxon>
    </lineage>
</organism>
<dbReference type="InterPro" id="IPR038291">
    <property type="entry name" value="SAP30_C_sf"/>
</dbReference>
<evidence type="ECO:0000313" key="3">
    <source>
        <dbReference type="EMBL" id="WPB01167.1"/>
    </source>
</evidence>
<evidence type="ECO:0000313" key="4">
    <source>
        <dbReference type="Proteomes" id="UP000230605"/>
    </source>
</evidence>
<gene>
    <name evidence="2" type="ORF">CB0940_03963</name>
    <name evidence="3" type="ORF">RHO25_005788</name>
</gene>